<evidence type="ECO:0000313" key="12">
    <source>
        <dbReference type="Proteomes" id="UP000182412"/>
    </source>
</evidence>
<evidence type="ECO:0000313" key="11">
    <source>
        <dbReference type="EMBL" id="SDP64991.1"/>
    </source>
</evidence>
<sequence length="502" mass="58300">MLHPGFFMYKKRKEFYDNYRNSQNKTRYFENYRMEGVALVFSSNLFLFMFLPLTLLLYYNPFCKGRKFRNVLLLLASLVFYAWGEPFFVWLMLLSILCGWQVGLRIEGAEQAGRRKLWLFLGASFHLGMLFVFKYLTFAAQQMGILLQEDFSVIQLTLPIGISFFTFQILSYLLDVYHGKAPAQRNVLDMGLYIALFPQLIAGPIVRYADIAQEILHRQETRKDFTDGMIRFSYGLAKKVLVANYMAVIAMDTRLMAAQEPLSITAAWLGAIAYTFQIYFDFSGYSDMAIGLGQMFGFHFRENFNYPYISRSVTEFWRRWHISLSSWFRDYVYIPLGGSRCSRSRLMWNLFIVWSLTGFWHGANWTFLLWGLIYFVLLVLEKFTGFAERLGVFGHVYTLLVVIMAWVVFQFPDLGQSLSYLGMMWGLAGNSLFDGLAAHFLMSGWLVWLMGVAFSLPLYPWVAKNWQGWQPVAEPCIAAALFLLSVIVTVAGNYNPFIYFNF</sequence>
<organism evidence="11 12">
    <name type="scientific">Selenomonas ruminantium</name>
    <dbReference type="NCBI Taxonomy" id="971"/>
    <lineage>
        <taxon>Bacteria</taxon>
        <taxon>Bacillati</taxon>
        <taxon>Bacillota</taxon>
        <taxon>Negativicutes</taxon>
        <taxon>Selenomonadales</taxon>
        <taxon>Selenomonadaceae</taxon>
        <taxon>Selenomonas</taxon>
    </lineage>
</organism>
<feature type="transmembrane region" description="Helical" evidence="10">
    <location>
        <begin position="475"/>
        <end position="494"/>
    </location>
</feature>
<feature type="transmembrane region" description="Helical" evidence="10">
    <location>
        <begin position="262"/>
        <end position="280"/>
    </location>
</feature>
<keyword evidence="8 9" id="KW-0012">Acyltransferase</keyword>
<dbReference type="GO" id="GO:0005886">
    <property type="term" value="C:plasma membrane"/>
    <property type="evidence" value="ECO:0007669"/>
    <property type="project" value="UniProtKB-SubCell"/>
</dbReference>
<evidence type="ECO:0000256" key="2">
    <source>
        <dbReference type="ARBA" id="ARBA00010323"/>
    </source>
</evidence>
<evidence type="ECO:0000256" key="8">
    <source>
        <dbReference type="ARBA" id="ARBA00023315"/>
    </source>
</evidence>
<evidence type="ECO:0000256" key="5">
    <source>
        <dbReference type="ARBA" id="ARBA00022692"/>
    </source>
</evidence>
<feature type="transmembrane region" description="Helical" evidence="10">
    <location>
        <begin position="37"/>
        <end position="59"/>
    </location>
</feature>
<reference evidence="11 12" key="1">
    <citation type="submission" date="2016-10" db="EMBL/GenBank/DDBJ databases">
        <authorList>
            <person name="de Groot N.N."/>
        </authorList>
    </citation>
    <scope>NUCLEOTIDE SEQUENCE [LARGE SCALE GENOMIC DNA]</scope>
    <source>
        <strain evidence="11 12">S137</strain>
    </source>
</reference>
<keyword evidence="5 10" id="KW-0812">Transmembrane</keyword>
<feature type="transmembrane region" description="Helical" evidence="10">
    <location>
        <begin position="117"/>
        <end position="139"/>
    </location>
</feature>
<dbReference type="InterPro" id="IPR028362">
    <property type="entry name" value="AlgI"/>
</dbReference>
<feature type="transmembrane region" description="Helical" evidence="10">
    <location>
        <begin position="151"/>
        <end position="170"/>
    </location>
</feature>
<feature type="transmembrane region" description="Helical" evidence="10">
    <location>
        <begin position="190"/>
        <end position="209"/>
    </location>
</feature>
<dbReference type="PIRSF" id="PIRSF016636">
    <property type="entry name" value="AlgI_DltB"/>
    <property type="match status" value="1"/>
</dbReference>
<evidence type="ECO:0000256" key="10">
    <source>
        <dbReference type="SAM" id="Phobius"/>
    </source>
</evidence>
<dbReference type="PANTHER" id="PTHR13285">
    <property type="entry name" value="ACYLTRANSFERASE"/>
    <property type="match status" value="1"/>
</dbReference>
<dbReference type="InterPro" id="IPR051085">
    <property type="entry name" value="MB_O-acyltransferase"/>
</dbReference>
<feature type="transmembrane region" description="Helical" evidence="10">
    <location>
        <begin position="71"/>
        <end position="97"/>
    </location>
</feature>
<feature type="transmembrane region" description="Helical" evidence="10">
    <location>
        <begin position="445"/>
        <end position="463"/>
    </location>
</feature>
<protein>
    <submittedName>
        <fullName evidence="11">Alginate O-acetyltransferase complex protein AlgI</fullName>
    </submittedName>
</protein>
<gene>
    <name evidence="11" type="ORF">SAMN05216366_13221</name>
</gene>
<dbReference type="Pfam" id="PF03062">
    <property type="entry name" value="MBOAT"/>
    <property type="match status" value="1"/>
</dbReference>
<comment type="similarity">
    <text evidence="2 9">Belongs to the membrane-bound acyltransferase family.</text>
</comment>
<dbReference type="GO" id="GO:0016746">
    <property type="term" value="F:acyltransferase activity"/>
    <property type="evidence" value="ECO:0007669"/>
    <property type="project" value="UniProtKB-KW"/>
</dbReference>
<accession>A0A1H0UFR9</accession>
<dbReference type="EMBL" id="FNJQ01000032">
    <property type="protein sequence ID" value="SDP64991.1"/>
    <property type="molecule type" value="Genomic_DNA"/>
</dbReference>
<keyword evidence="4 9" id="KW-0808">Transferase</keyword>
<evidence type="ECO:0000256" key="3">
    <source>
        <dbReference type="ARBA" id="ARBA00022475"/>
    </source>
</evidence>
<comment type="subcellular location">
    <subcellularLocation>
        <location evidence="1">Cell membrane</location>
        <topology evidence="1">Multi-pass membrane protein</topology>
    </subcellularLocation>
</comment>
<dbReference type="PANTHER" id="PTHR13285:SF23">
    <property type="entry name" value="TEICHOIC ACID D-ALANYLTRANSFERASE"/>
    <property type="match status" value="1"/>
</dbReference>
<dbReference type="AlphaFoldDB" id="A0A1H0UFR9"/>
<dbReference type="InterPro" id="IPR004299">
    <property type="entry name" value="MBOAT_fam"/>
</dbReference>
<evidence type="ECO:0000256" key="9">
    <source>
        <dbReference type="PIRNR" id="PIRNR016636"/>
    </source>
</evidence>
<name>A0A1H0UFR9_SELRU</name>
<evidence type="ECO:0000256" key="1">
    <source>
        <dbReference type="ARBA" id="ARBA00004651"/>
    </source>
</evidence>
<feature type="transmembrane region" description="Helical" evidence="10">
    <location>
        <begin position="392"/>
        <end position="411"/>
    </location>
</feature>
<evidence type="ECO:0000256" key="6">
    <source>
        <dbReference type="ARBA" id="ARBA00022989"/>
    </source>
</evidence>
<feature type="transmembrane region" description="Helical" evidence="10">
    <location>
        <begin position="350"/>
        <end position="380"/>
    </location>
</feature>
<proteinExistence type="inferred from homology"/>
<dbReference type="Proteomes" id="UP000182412">
    <property type="component" value="Unassembled WGS sequence"/>
</dbReference>
<dbReference type="PIRSF" id="PIRSF500217">
    <property type="entry name" value="AlgI"/>
    <property type="match status" value="1"/>
</dbReference>
<keyword evidence="3 9" id="KW-1003">Cell membrane</keyword>
<evidence type="ECO:0000256" key="4">
    <source>
        <dbReference type="ARBA" id="ARBA00022679"/>
    </source>
</evidence>
<dbReference type="InterPro" id="IPR024194">
    <property type="entry name" value="Ac/AlaTfrase_AlgI/DltB"/>
</dbReference>
<keyword evidence="7 9" id="KW-0472">Membrane</keyword>
<dbReference type="GO" id="GO:0042121">
    <property type="term" value="P:alginic acid biosynthetic process"/>
    <property type="evidence" value="ECO:0007669"/>
    <property type="project" value="InterPro"/>
</dbReference>
<evidence type="ECO:0000256" key="7">
    <source>
        <dbReference type="ARBA" id="ARBA00023136"/>
    </source>
</evidence>
<keyword evidence="6 10" id="KW-1133">Transmembrane helix</keyword>